<keyword evidence="2" id="KW-1185">Reference proteome</keyword>
<evidence type="ECO:0000313" key="2">
    <source>
        <dbReference type="Proteomes" id="UP000190092"/>
    </source>
</evidence>
<proteinExistence type="predicted"/>
<name>A0A1T4TEW6_9HYPH</name>
<organism evidence="1 2">
    <name type="scientific">Enhydrobacter aerosaccus</name>
    <dbReference type="NCBI Taxonomy" id="225324"/>
    <lineage>
        <taxon>Bacteria</taxon>
        <taxon>Pseudomonadati</taxon>
        <taxon>Pseudomonadota</taxon>
        <taxon>Alphaproteobacteria</taxon>
        <taxon>Hyphomicrobiales</taxon>
        <taxon>Enhydrobacter</taxon>
    </lineage>
</organism>
<sequence>MGSMDVFIRERNVEMYLDRLYTELDADKRATLVRLLVDEESQMARSREHLDNGERRVAAGLVRVERQRQLVARMIADDDRMLGAAKAMLETLQATQVLLEAHCRRLRHEFETRKF</sequence>
<dbReference type="RefSeq" id="WP_218191385.1">
    <property type="nucleotide sequence ID" value="NZ_FUWJ01000016.1"/>
</dbReference>
<dbReference type="Proteomes" id="UP000190092">
    <property type="component" value="Unassembled WGS sequence"/>
</dbReference>
<evidence type="ECO:0000313" key="1">
    <source>
        <dbReference type="EMBL" id="SKA38739.1"/>
    </source>
</evidence>
<protein>
    <submittedName>
        <fullName evidence="1">Uncharacterized protein</fullName>
    </submittedName>
</protein>
<dbReference type="EMBL" id="FUWJ01000016">
    <property type="protein sequence ID" value="SKA38739.1"/>
    <property type="molecule type" value="Genomic_DNA"/>
</dbReference>
<gene>
    <name evidence="1" type="ORF">SAMN02745126_06093</name>
</gene>
<dbReference type="STRING" id="225324.SAMN02745126_06093"/>
<accession>A0A1T4TEW6</accession>
<reference evidence="2" key="1">
    <citation type="submission" date="2017-02" db="EMBL/GenBank/DDBJ databases">
        <authorList>
            <person name="Varghese N."/>
            <person name="Submissions S."/>
        </authorList>
    </citation>
    <scope>NUCLEOTIDE SEQUENCE [LARGE SCALE GENOMIC DNA]</scope>
    <source>
        <strain evidence="2">ATCC 27094</strain>
    </source>
</reference>
<dbReference type="AlphaFoldDB" id="A0A1T4TEW6"/>